<dbReference type="Gene3D" id="2.40.33.20">
    <property type="entry name" value="PK beta-barrel domain-like"/>
    <property type="match status" value="1"/>
</dbReference>
<feature type="domain" description="MOSC" evidence="1">
    <location>
        <begin position="106"/>
        <end position="250"/>
    </location>
</feature>
<evidence type="ECO:0000313" key="2">
    <source>
        <dbReference type="EMBL" id="RWR17715.1"/>
    </source>
</evidence>
<dbReference type="SUPFAM" id="SSF50800">
    <property type="entry name" value="PK beta-barrel domain-like"/>
    <property type="match status" value="1"/>
</dbReference>
<dbReference type="AlphaFoldDB" id="A0A443JB06"/>
<dbReference type="InterPro" id="IPR011037">
    <property type="entry name" value="Pyrv_Knase-like_insert_dom_sf"/>
</dbReference>
<sequence length="250" mass="27460">MTARLRHIFRHPIKSIGHEEIPTASLTQGRGLPFDRVWAISTQEARFASPLETWAPKMNFVRGVAAPGLMAVTAQTHEDGTIELTQPDLWHLRIDPDRPADQEKLIEWLAPLWPANRPAPRAIEKPGVALADNKAPFLSILSLASLAALSEAAGQNLSPHRFRGNLWVDGWAPWAERDLTGRTLRIGTAEIGIAAPIIRCRATCGNPETGREDLDMLALLKAQHGDMVFGLFGLVTKAGEISRDDPVEIL</sequence>
<dbReference type="EMBL" id="SAUZ01000025">
    <property type="protein sequence ID" value="RWR17715.1"/>
    <property type="molecule type" value="Genomic_DNA"/>
</dbReference>
<dbReference type="InterPro" id="IPR005302">
    <property type="entry name" value="MoCF_Sase_C"/>
</dbReference>
<gene>
    <name evidence="2" type="ORF">D2T30_18395</name>
</gene>
<evidence type="ECO:0000259" key="1">
    <source>
        <dbReference type="PROSITE" id="PS51340"/>
    </source>
</evidence>
<dbReference type="GO" id="GO:0003824">
    <property type="term" value="F:catalytic activity"/>
    <property type="evidence" value="ECO:0007669"/>
    <property type="project" value="InterPro"/>
</dbReference>
<protein>
    <submittedName>
        <fullName evidence="2">MOSC domain-containing protein</fullName>
    </submittedName>
</protein>
<evidence type="ECO:0000313" key="3">
    <source>
        <dbReference type="Proteomes" id="UP000284476"/>
    </source>
</evidence>
<accession>A0A443JB06</accession>
<dbReference type="GO" id="GO:0030151">
    <property type="term" value="F:molybdenum ion binding"/>
    <property type="evidence" value="ECO:0007669"/>
    <property type="project" value="InterPro"/>
</dbReference>
<proteinExistence type="predicted"/>
<dbReference type="GO" id="GO:0030170">
    <property type="term" value="F:pyridoxal phosphate binding"/>
    <property type="evidence" value="ECO:0007669"/>
    <property type="project" value="InterPro"/>
</dbReference>
<dbReference type="Pfam" id="PF03476">
    <property type="entry name" value="MOSC_N"/>
    <property type="match status" value="1"/>
</dbReference>
<dbReference type="InterPro" id="IPR005303">
    <property type="entry name" value="MOCOS_middle"/>
</dbReference>
<dbReference type="Proteomes" id="UP000284476">
    <property type="component" value="Unassembled WGS sequence"/>
</dbReference>
<name>A0A443JB06_9RHOB</name>
<reference evidence="2 3" key="1">
    <citation type="submission" date="2019-01" db="EMBL/GenBank/DDBJ databases">
        <title>Sinorhodobacter populi sp. nov. isolated from the symptomatic bark tissue of Populus euramericana canker.</title>
        <authorList>
            <person name="Xu G."/>
        </authorList>
    </citation>
    <scope>NUCLEOTIDE SEQUENCE [LARGE SCALE GENOMIC DNA]</scope>
    <source>
        <strain evidence="2 3">SK2B-1</strain>
    </source>
</reference>
<comment type="caution">
    <text evidence="2">The sequence shown here is derived from an EMBL/GenBank/DDBJ whole genome shotgun (WGS) entry which is preliminary data.</text>
</comment>
<dbReference type="RefSeq" id="WP_128210086.1">
    <property type="nucleotide sequence ID" value="NZ_JBHRSO010000005.1"/>
</dbReference>
<organism evidence="2 3">
    <name type="scientific">Paenirhodobacter populi</name>
    <dbReference type="NCBI Taxonomy" id="2306993"/>
    <lineage>
        <taxon>Bacteria</taxon>
        <taxon>Pseudomonadati</taxon>
        <taxon>Pseudomonadota</taxon>
        <taxon>Alphaproteobacteria</taxon>
        <taxon>Rhodobacterales</taxon>
        <taxon>Rhodobacter group</taxon>
        <taxon>Paenirhodobacter</taxon>
    </lineage>
</organism>
<dbReference type="Pfam" id="PF03473">
    <property type="entry name" value="MOSC"/>
    <property type="match status" value="1"/>
</dbReference>
<reference evidence="2 3" key="2">
    <citation type="submission" date="2019-01" db="EMBL/GenBank/DDBJ databases">
        <authorList>
            <person name="Li Y."/>
        </authorList>
    </citation>
    <scope>NUCLEOTIDE SEQUENCE [LARGE SCALE GENOMIC DNA]</scope>
    <source>
        <strain evidence="2 3">SK2B-1</strain>
    </source>
</reference>
<dbReference type="PROSITE" id="PS51340">
    <property type="entry name" value="MOSC"/>
    <property type="match status" value="1"/>
</dbReference>